<reference evidence="3 4" key="1">
    <citation type="submission" date="2017-09" db="EMBL/GenBank/DDBJ databases">
        <title>Depth-based differentiation of microbial function through sediment-hosted aquifers and enrichment of novel symbionts in the deep terrestrial subsurface.</title>
        <authorList>
            <person name="Probst A.J."/>
            <person name="Ladd B."/>
            <person name="Jarett J.K."/>
            <person name="Geller-Mcgrath D.E."/>
            <person name="Sieber C.M."/>
            <person name="Emerson J.B."/>
            <person name="Anantharaman K."/>
            <person name="Thomas B.C."/>
            <person name="Malmstrom R."/>
            <person name="Stieglmeier M."/>
            <person name="Klingl A."/>
            <person name="Woyke T."/>
            <person name="Ryan C.M."/>
            <person name="Banfield J.F."/>
        </authorList>
    </citation>
    <scope>NUCLEOTIDE SEQUENCE [LARGE SCALE GENOMIC DNA]</scope>
    <source>
        <strain evidence="3">CG08_land_8_20_14_0_20_40_16</strain>
    </source>
</reference>
<name>A0A2H0YW28_9BACT</name>
<comment type="caution">
    <text evidence="3">The sequence shown here is derived from an EMBL/GenBank/DDBJ whole genome shotgun (WGS) entry which is preliminary data.</text>
</comment>
<keyword evidence="2" id="KW-0812">Transmembrane</keyword>
<evidence type="ECO:0000313" key="3">
    <source>
        <dbReference type="EMBL" id="PIS42704.1"/>
    </source>
</evidence>
<accession>A0A2H0YW28</accession>
<dbReference type="Proteomes" id="UP000231542">
    <property type="component" value="Unassembled WGS sequence"/>
</dbReference>
<sequence>MNDNPNPTESGVGEGPDQGKTPADPERSKPKAPKQEGKGITWGGLITGIILVIVLVASGISLYQSWGNRDAHKDLKQQIGTVKSQQEQVFGPVNSKTTRDWSAIGVNSTGIDSAETEVK</sequence>
<evidence type="ECO:0000313" key="4">
    <source>
        <dbReference type="Proteomes" id="UP000231542"/>
    </source>
</evidence>
<dbReference type="EMBL" id="PEXU01000025">
    <property type="protein sequence ID" value="PIS42704.1"/>
    <property type="molecule type" value="Genomic_DNA"/>
</dbReference>
<evidence type="ECO:0000256" key="2">
    <source>
        <dbReference type="SAM" id="Phobius"/>
    </source>
</evidence>
<feature type="compositionally biased region" description="Basic and acidic residues" evidence="1">
    <location>
        <begin position="23"/>
        <end position="37"/>
    </location>
</feature>
<feature type="transmembrane region" description="Helical" evidence="2">
    <location>
        <begin position="40"/>
        <end position="63"/>
    </location>
</feature>
<organism evidence="3 4">
    <name type="scientific">Candidatus Kerfeldbacteria bacterium CG08_land_8_20_14_0_20_40_16</name>
    <dbReference type="NCBI Taxonomy" id="2014244"/>
    <lineage>
        <taxon>Bacteria</taxon>
        <taxon>Candidatus Kerfeldiibacteriota</taxon>
    </lineage>
</organism>
<gene>
    <name evidence="3" type="ORF">COT24_02160</name>
</gene>
<evidence type="ECO:0000256" key="1">
    <source>
        <dbReference type="SAM" id="MobiDB-lite"/>
    </source>
</evidence>
<keyword evidence="2" id="KW-1133">Transmembrane helix</keyword>
<keyword evidence="2" id="KW-0472">Membrane</keyword>
<protein>
    <submittedName>
        <fullName evidence="3">Uncharacterized protein</fullName>
    </submittedName>
</protein>
<proteinExistence type="predicted"/>
<feature type="region of interest" description="Disordered" evidence="1">
    <location>
        <begin position="1"/>
        <end position="40"/>
    </location>
</feature>
<dbReference type="AlphaFoldDB" id="A0A2H0YW28"/>